<evidence type="ECO:0000256" key="3">
    <source>
        <dbReference type="ARBA" id="ARBA00022526"/>
    </source>
</evidence>
<feature type="binding site" evidence="7">
    <location>
        <begin position="225"/>
        <end position="226"/>
    </location>
    <ligand>
        <name>NADP(+)</name>
        <dbReference type="ChEBI" id="CHEBI:58349"/>
    </ligand>
</feature>
<evidence type="ECO:0000256" key="1">
    <source>
        <dbReference type="ARBA" id="ARBA00004937"/>
    </source>
</evidence>
<dbReference type="InterPro" id="IPR022675">
    <property type="entry name" value="G6P_DH_C"/>
</dbReference>
<keyword evidence="6 7" id="KW-0119">Carbohydrate metabolism</keyword>
<dbReference type="InterPro" id="IPR001282">
    <property type="entry name" value="G6P_DH"/>
</dbReference>
<feature type="domain" description="Glucose-6-phosphate dehydrogenase C-terminal" evidence="10">
    <location>
        <begin position="330"/>
        <end position="627"/>
    </location>
</feature>
<evidence type="ECO:0000256" key="5">
    <source>
        <dbReference type="ARBA" id="ARBA00023002"/>
    </source>
</evidence>
<keyword evidence="3 7" id="KW-0313">Glucose metabolism</keyword>
<sequence>MSAPKKPASSPAGSPAISKAATTKAAPKKPAAAKATVSKAAAKAPASKAASKATAKAAGKTTASKAAGSKVAANVQANVESDLAAGTVGVSQAAPARRGASVKTAQTSAPRKGKGKSGAAPGHDGQNPFRALMRRNRAPEPATLVIFGATGDLSRRKLLPAVFGLWQDGLLGSAFNIVGVGRQEMTDEQFKDYAIQALKDSKETDAIQPGSLEKFRELLYYEFGDFAGDEVYAKLGRELDRAEEAHGGRKNALFYLSTPPSLFEPISNGLGRLELADQSEGWRRLVIEKPFGHDLASARALNDTIHRVWDESQVYRIDHYLGKETVQNLMAIRFGNAIFEPLWNRGYVDHVQITASEDLGLEGRAGYYEEAGVVRDMLQNHLMQLFALTAMEPPAAFDADAIRDEKVKVLRAVKEIPSGRVKSVAVRGQYGPGTMYGEKVPGYREEPNVKEGSVTPTYVALKLEVDNWRWQGVPFFLRTGKRLPKKVTEIAVVFKRPPLGIFPGGLERNVLAFRIQPDEGVSLKFSSKTPGQEMVLREVVMDFRYDAFGAQLESPYSRLLLDAMLGDATLFPREDEVDLAWRIVSGILDVWEAEPGRREKGPDFPNYTAGTWGPDEADELMGDDRRWRRL</sequence>
<dbReference type="EMBL" id="BAABQU010000010">
    <property type="protein sequence ID" value="GAA5439548.1"/>
    <property type="molecule type" value="Genomic_DNA"/>
</dbReference>
<evidence type="ECO:0000256" key="4">
    <source>
        <dbReference type="ARBA" id="ARBA00022857"/>
    </source>
</evidence>
<dbReference type="PRINTS" id="PR00079">
    <property type="entry name" value="G6PDHDRGNASE"/>
</dbReference>
<feature type="domain" description="Glucose-6-phosphate dehydrogenase NAD-binding" evidence="9">
    <location>
        <begin position="145"/>
        <end position="328"/>
    </location>
</feature>
<keyword evidence="4 7" id="KW-0521">NADP</keyword>
<feature type="binding site" evidence="7">
    <location>
        <position position="323"/>
    </location>
    <ligand>
        <name>substrate</name>
    </ligand>
</feature>
<evidence type="ECO:0000313" key="11">
    <source>
        <dbReference type="EMBL" id="GAA5439548.1"/>
    </source>
</evidence>
<dbReference type="Gene3D" id="3.30.360.10">
    <property type="entry name" value="Dihydrodipicolinate Reductase, domain 2"/>
    <property type="match status" value="1"/>
</dbReference>
<accession>A0ABP9UAI7</accession>
<comment type="caution">
    <text evidence="11">The sequence shown here is derived from an EMBL/GenBank/DDBJ whole genome shotgun (WGS) entry which is preliminary data.</text>
</comment>
<feature type="binding site" evidence="7">
    <location>
        <position position="486"/>
    </location>
    <ligand>
        <name>substrate</name>
    </ligand>
</feature>
<evidence type="ECO:0000256" key="8">
    <source>
        <dbReference type="SAM" id="MobiDB-lite"/>
    </source>
</evidence>
<feature type="region of interest" description="Disordered" evidence="8">
    <location>
        <begin position="599"/>
        <end position="630"/>
    </location>
</feature>
<comment type="pathway">
    <text evidence="1 7">Carbohydrate degradation; pentose phosphate pathway; D-ribulose 5-phosphate from D-glucose 6-phosphate (oxidative stage): step 1/3.</text>
</comment>
<dbReference type="InterPro" id="IPR022674">
    <property type="entry name" value="G6P_DH_NAD-bd"/>
</dbReference>
<comment type="function">
    <text evidence="7">Catalyzes the oxidation of glucose 6-phosphate to 6-phosphogluconolactone.</text>
</comment>
<dbReference type="SUPFAM" id="SSF55347">
    <property type="entry name" value="Glyceraldehyde-3-phosphate dehydrogenase-like, C-terminal domain"/>
    <property type="match status" value="1"/>
</dbReference>
<comment type="similarity">
    <text evidence="2 7">Belongs to the glucose-6-phosphate dehydrogenase family.</text>
</comment>
<dbReference type="PANTHER" id="PTHR23429">
    <property type="entry name" value="GLUCOSE-6-PHOSPHATE 1-DEHYDROGENASE G6PD"/>
    <property type="match status" value="1"/>
</dbReference>
<feature type="active site" description="Proton acceptor" evidence="7">
    <location>
        <position position="381"/>
    </location>
</feature>
<dbReference type="Gene3D" id="3.40.50.720">
    <property type="entry name" value="NAD(P)-binding Rossmann-like Domain"/>
    <property type="match status" value="1"/>
</dbReference>
<dbReference type="HAMAP" id="MF_00966">
    <property type="entry name" value="G6PD"/>
    <property type="match status" value="1"/>
</dbReference>
<dbReference type="InterPro" id="IPR036291">
    <property type="entry name" value="NAD(P)-bd_dom_sf"/>
</dbReference>
<feature type="binding site" evidence="7">
    <location>
        <begin position="148"/>
        <end position="155"/>
    </location>
    <ligand>
        <name>NADP(+)</name>
        <dbReference type="ChEBI" id="CHEBI:58349"/>
    </ligand>
</feature>
<feature type="binding site" evidence="7">
    <location>
        <position position="481"/>
    </location>
    <ligand>
        <name>substrate</name>
    </ligand>
</feature>
<gene>
    <name evidence="11" type="primary">zwf2</name>
    <name evidence="7" type="synonym">zwf</name>
    <name evidence="11" type="ORF">Dcae01_01051</name>
</gene>
<feature type="binding site" evidence="7">
    <location>
        <position position="319"/>
    </location>
    <ligand>
        <name>substrate</name>
    </ligand>
</feature>
<organism evidence="11 12">
    <name type="scientific">Deinococcus caeni</name>
    <dbReference type="NCBI Taxonomy" id="569127"/>
    <lineage>
        <taxon>Bacteria</taxon>
        <taxon>Thermotogati</taxon>
        <taxon>Deinococcota</taxon>
        <taxon>Deinococci</taxon>
        <taxon>Deinococcales</taxon>
        <taxon>Deinococcaceae</taxon>
        <taxon>Deinococcus</taxon>
    </lineage>
</organism>
<evidence type="ECO:0000256" key="2">
    <source>
        <dbReference type="ARBA" id="ARBA00009975"/>
    </source>
</evidence>
<feature type="binding site" evidence="7">
    <location>
        <position position="376"/>
    </location>
    <ligand>
        <name>substrate</name>
    </ligand>
</feature>
<feature type="region of interest" description="Disordered" evidence="8">
    <location>
        <begin position="1"/>
        <end position="68"/>
    </location>
</feature>
<feature type="binding site" evidence="7">
    <location>
        <position position="357"/>
    </location>
    <ligand>
        <name>substrate</name>
    </ligand>
</feature>
<dbReference type="InterPro" id="IPR019796">
    <property type="entry name" value="G6P_DH_AS"/>
</dbReference>
<feature type="binding site" evidence="7">
    <location>
        <position position="182"/>
    </location>
    <ligand>
        <name>NADP(+)</name>
        <dbReference type="ChEBI" id="CHEBI:58349"/>
    </ligand>
</feature>
<proteinExistence type="inferred from homology"/>
<keyword evidence="12" id="KW-1185">Reference proteome</keyword>
<protein>
    <recommendedName>
        <fullName evidence="7">Glucose-6-phosphate 1-dehydrogenase</fullName>
        <shortName evidence="7">G6PD</shortName>
        <ecNumber evidence="7">1.1.1.49</ecNumber>
    </recommendedName>
</protein>
<dbReference type="EC" id="1.1.1.49" evidence="7"/>
<dbReference type="Proteomes" id="UP001423409">
    <property type="component" value="Unassembled WGS sequence"/>
</dbReference>
<reference evidence="11 12" key="1">
    <citation type="submission" date="2024-02" db="EMBL/GenBank/DDBJ databases">
        <title>Deinococcus caeni NBRC 101312.</title>
        <authorList>
            <person name="Ichikawa N."/>
            <person name="Katano-Makiyama Y."/>
            <person name="Hidaka K."/>
        </authorList>
    </citation>
    <scope>NUCLEOTIDE SEQUENCE [LARGE SCALE GENOMIC DNA]</scope>
    <source>
        <strain evidence="11 12">NBRC 101312</strain>
    </source>
</reference>
<dbReference type="PANTHER" id="PTHR23429:SF0">
    <property type="entry name" value="GLUCOSE-6-PHOSPHATE 1-DEHYDROGENASE"/>
    <property type="match status" value="1"/>
</dbReference>
<dbReference type="Pfam" id="PF02781">
    <property type="entry name" value="G6PD_C"/>
    <property type="match status" value="1"/>
</dbReference>
<evidence type="ECO:0000313" key="12">
    <source>
        <dbReference type="Proteomes" id="UP001423409"/>
    </source>
</evidence>
<dbReference type="PROSITE" id="PS00069">
    <property type="entry name" value="G6P_DEHYDROGENASE"/>
    <property type="match status" value="1"/>
</dbReference>
<dbReference type="NCBIfam" id="TIGR00871">
    <property type="entry name" value="zwf"/>
    <property type="match status" value="1"/>
</dbReference>
<comment type="catalytic activity">
    <reaction evidence="7">
        <text>D-glucose 6-phosphate + NADP(+) = 6-phospho-D-glucono-1,5-lactone + NADPH + H(+)</text>
        <dbReference type="Rhea" id="RHEA:15841"/>
        <dbReference type="ChEBI" id="CHEBI:15378"/>
        <dbReference type="ChEBI" id="CHEBI:57783"/>
        <dbReference type="ChEBI" id="CHEBI:57955"/>
        <dbReference type="ChEBI" id="CHEBI:58349"/>
        <dbReference type="ChEBI" id="CHEBI:61548"/>
        <dbReference type="EC" id="1.1.1.49"/>
    </reaction>
</comment>
<dbReference type="Pfam" id="PF00479">
    <property type="entry name" value="G6PD_N"/>
    <property type="match status" value="1"/>
</dbReference>
<evidence type="ECO:0000256" key="7">
    <source>
        <dbReference type="HAMAP-Rule" id="MF_00966"/>
    </source>
</evidence>
<dbReference type="SUPFAM" id="SSF51735">
    <property type="entry name" value="NAD(P)-binding Rossmann-fold domains"/>
    <property type="match status" value="1"/>
</dbReference>
<evidence type="ECO:0000259" key="10">
    <source>
        <dbReference type="Pfam" id="PF02781"/>
    </source>
</evidence>
<feature type="region of interest" description="Disordered" evidence="8">
    <location>
        <begin position="90"/>
        <end position="129"/>
    </location>
</feature>
<evidence type="ECO:0000259" key="9">
    <source>
        <dbReference type="Pfam" id="PF00479"/>
    </source>
</evidence>
<keyword evidence="5 7" id="KW-0560">Oxidoreductase</keyword>
<feature type="binding site" evidence="7">
    <location>
        <position position="289"/>
    </location>
    <ligand>
        <name>NADP(+)</name>
        <dbReference type="ChEBI" id="CHEBI:58349"/>
    </ligand>
</feature>
<name>A0ABP9UAI7_9DEIO</name>
<evidence type="ECO:0000256" key="6">
    <source>
        <dbReference type="ARBA" id="ARBA00023277"/>
    </source>
</evidence>